<evidence type="ECO:0000313" key="2">
    <source>
        <dbReference type="EMBL" id="ANI28595.1"/>
    </source>
</evidence>
<keyword evidence="1" id="KW-0812">Transmembrane</keyword>
<keyword evidence="1" id="KW-0472">Membrane</keyword>
<evidence type="ECO:0000313" key="3">
    <source>
        <dbReference type="Proteomes" id="UP000266744"/>
    </source>
</evidence>
<reference evidence="2 3" key="1">
    <citation type="journal article" date="2016" name="Toxins">
        <title>The Draft Genome Sequence of the Yersinia entomophaga Entomopathogenic Type Strain MH96T.</title>
        <authorList>
            <person name="Hurst M.R."/>
            <person name="Beattie A."/>
            <person name="Altermann E."/>
            <person name="Moraga R.M."/>
            <person name="Harper L.A."/>
            <person name="Calder J."/>
            <person name="Laugraud A."/>
        </authorList>
    </citation>
    <scope>NUCLEOTIDE SEQUENCE [LARGE SCALE GENOMIC DNA]</scope>
    <source>
        <strain evidence="2 3">MH96</strain>
    </source>
</reference>
<feature type="transmembrane region" description="Helical" evidence="1">
    <location>
        <begin position="83"/>
        <end position="101"/>
    </location>
</feature>
<keyword evidence="3" id="KW-1185">Reference proteome</keyword>
<sequence length="138" mass="14876">MYFIRNGQPDGRLSRNKPAPEIGTLLGVNEPGWAIGPVVGRIRVSTLGWRWVFLLNLALILLSFAGCRGKVCELLLDTGQQRLDIICLLLLISVLAILLSGINHGGLWGWISGKTLEILLLAARGKRPRSPIGVAGSG</sequence>
<feature type="transmembrane region" description="Helical" evidence="1">
    <location>
        <begin position="51"/>
        <end position="71"/>
    </location>
</feature>
<evidence type="ECO:0000256" key="1">
    <source>
        <dbReference type="SAM" id="Phobius"/>
    </source>
</evidence>
<organism evidence="2 3">
    <name type="scientific">Yersinia entomophaga</name>
    <dbReference type="NCBI Taxonomy" id="935293"/>
    <lineage>
        <taxon>Bacteria</taxon>
        <taxon>Pseudomonadati</taxon>
        <taxon>Pseudomonadota</taxon>
        <taxon>Gammaproteobacteria</taxon>
        <taxon>Enterobacterales</taxon>
        <taxon>Yersiniaceae</taxon>
        <taxon>Yersinia</taxon>
    </lineage>
</organism>
<gene>
    <name evidence="2" type="ORF">PL78_01925</name>
</gene>
<protein>
    <submittedName>
        <fullName evidence="2">MFS transporter</fullName>
    </submittedName>
</protein>
<dbReference type="RefSeq" id="WP_128821789.1">
    <property type="nucleotide sequence ID" value="NZ_CBCSBH010000050.1"/>
</dbReference>
<proteinExistence type="predicted"/>
<dbReference type="Proteomes" id="UP000266744">
    <property type="component" value="Chromosome"/>
</dbReference>
<dbReference type="EMBL" id="CP010029">
    <property type="protein sequence ID" value="ANI28595.1"/>
    <property type="molecule type" value="Genomic_DNA"/>
</dbReference>
<accession>A0ABM6BGQ2</accession>
<name>A0ABM6BGQ2_YERET</name>
<keyword evidence="1" id="KW-1133">Transmembrane helix</keyword>